<gene>
    <name evidence="5" type="ORF">G2W53_043976</name>
</gene>
<proteinExistence type="inferred from homology"/>
<comment type="caution">
    <text evidence="5">The sequence shown here is derived from an EMBL/GenBank/DDBJ whole genome shotgun (WGS) entry which is preliminary data.</text>
</comment>
<protein>
    <submittedName>
        <fullName evidence="5">Blue-light photoreceptor PHR2</fullName>
    </submittedName>
</protein>
<dbReference type="GO" id="GO:0071949">
    <property type="term" value="F:FAD binding"/>
    <property type="evidence" value="ECO:0007669"/>
    <property type="project" value="TreeGrafter"/>
</dbReference>
<dbReference type="SUPFAM" id="SSF48173">
    <property type="entry name" value="Cryptochrome/photolyase FAD-binding domain"/>
    <property type="match status" value="1"/>
</dbReference>
<keyword evidence="5" id="KW-0675">Receptor</keyword>
<keyword evidence="2" id="KW-0285">Flavoprotein</keyword>
<dbReference type="Gene3D" id="1.25.40.80">
    <property type="match status" value="1"/>
</dbReference>
<comment type="cofactor">
    <cofactor evidence="2">
        <name>FAD</name>
        <dbReference type="ChEBI" id="CHEBI:57692"/>
    </cofactor>
    <text evidence="2">Binds 1 FAD per subunit.</text>
</comment>
<evidence type="ECO:0000313" key="5">
    <source>
        <dbReference type="EMBL" id="KAF7804865.1"/>
    </source>
</evidence>
<evidence type="ECO:0000259" key="4">
    <source>
        <dbReference type="PROSITE" id="PS51645"/>
    </source>
</evidence>
<dbReference type="PROSITE" id="PS51645">
    <property type="entry name" value="PHR_CRY_ALPHA_BETA"/>
    <property type="match status" value="1"/>
</dbReference>
<dbReference type="InterPro" id="IPR006050">
    <property type="entry name" value="DNA_photolyase_N"/>
</dbReference>
<dbReference type="AlphaFoldDB" id="A0A834SI75"/>
<dbReference type="Pfam" id="PF00875">
    <property type="entry name" value="DNA_photolyase"/>
    <property type="match status" value="1"/>
</dbReference>
<keyword evidence="6" id="KW-1185">Reference proteome</keyword>
<evidence type="ECO:0000313" key="6">
    <source>
        <dbReference type="Proteomes" id="UP000634136"/>
    </source>
</evidence>
<evidence type="ECO:0000256" key="2">
    <source>
        <dbReference type="PIRSR" id="PIRSR602081-1"/>
    </source>
</evidence>
<evidence type="ECO:0000256" key="3">
    <source>
        <dbReference type="SAM" id="MobiDB-lite"/>
    </source>
</evidence>
<dbReference type="InterPro" id="IPR014729">
    <property type="entry name" value="Rossmann-like_a/b/a_fold"/>
</dbReference>
<dbReference type="Proteomes" id="UP000634136">
    <property type="component" value="Unassembled WGS sequence"/>
</dbReference>
<sequence length="445" mass="49139">MDSNHRMVRYQHLKSEEEDENPPPIVPPPFAPASISLSLSTILPSYLSVNSRTASSFSLQPNKVKVPTLASSLAHLSLSSTSPSPSKISFKSTISPNPLQNPLTLGPHRSFDPSNGAAIRRASIVWFRNDLRILDNECLNSANNESISVLPVYCFDPTEYGKSSSGFDKTGPHRATFLIESVSDLRKKLQARGSDLVVRIGKPETVLVELAKAIGADAVYAHREVSQDEVKAEERIEKAMKEENVEVKYSWGCTLHHVDDLPFKLEDMPTNYGGFREKAQKLEIRKTIEALDQLKGLPSRGDVEAGDIPSLMDLGLNPSPTMPQDGKQAAKRCMLGGESEALERLRQLRAECEAQPHKGFKDGMQDSIYGANLCCKIYPWLAMGCLSPRTMFDELKKSITSSASSNAGTNWLMNELLCRDFFRFVSKKCSSSKIQLEVTPTTACT</sequence>
<dbReference type="Gene3D" id="3.40.50.620">
    <property type="entry name" value="HUPs"/>
    <property type="match status" value="1"/>
</dbReference>
<feature type="region of interest" description="Disordered" evidence="3">
    <location>
        <begin position="1"/>
        <end position="24"/>
    </location>
</feature>
<reference evidence="5" key="1">
    <citation type="submission" date="2020-09" db="EMBL/GenBank/DDBJ databases">
        <title>Genome-Enabled Discovery of Anthraquinone Biosynthesis in Senna tora.</title>
        <authorList>
            <person name="Kang S.-H."/>
            <person name="Pandey R.P."/>
            <person name="Lee C.-M."/>
            <person name="Sim J.-S."/>
            <person name="Jeong J.-T."/>
            <person name="Choi B.-S."/>
            <person name="Jung M."/>
            <person name="Ginzburg D."/>
            <person name="Zhao K."/>
            <person name="Won S.Y."/>
            <person name="Oh T.-J."/>
            <person name="Yu Y."/>
            <person name="Kim N.-H."/>
            <person name="Lee O.R."/>
            <person name="Lee T.-H."/>
            <person name="Bashyal P."/>
            <person name="Kim T.-S."/>
            <person name="Lee W.-H."/>
            <person name="Kawkins C."/>
            <person name="Kim C.-K."/>
            <person name="Kim J.S."/>
            <person name="Ahn B.O."/>
            <person name="Rhee S.Y."/>
            <person name="Sohng J.K."/>
        </authorList>
    </citation>
    <scope>NUCLEOTIDE SEQUENCE</scope>
    <source>
        <tissue evidence="5">Leaf</tissue>
    </source>
</reference>
<comment type="similarity">
    <text evidence="1">Belongs to the DNA photolyase class-1 family.</text>
</comment>
<dbReference type="InterPro" id="IPR036155">
    <property type="entry name" value="Crypto/Photolyase_N_sf"/>
</dbReference>
<accession>A0A834SI75</accession>
<dbReference type="PANTHER" id="PTHR11455">
    <property type="entry name" value="CRYPTOCHROME"/>
    <property type="match status" value="1"/>
</dbReference>
<evidence type="ECO:0000256" key="1">
    <source>
        <dbReference type="ARBA" id="ARBA00005862"/>
    </source>
</evidence>
<dbReference type="EMBL" id="JAAIUW010000013">
    <property type="protein sequence ID" value="KAF7804865.1"/>
    <property type="molecule type" value="Genomic_DNA"/>
</dbReference>
<dbReference type="OrthoDB" id="435881at2759"/>
<keyword evidence="2" id="KW-0274">FAD</keyword>
<dbReference type="GO" id="GO:0003904">
    <property type="term" value="F:deoxyribodipyrimidine photo-lyase activity"/>
    <property type="evidence" value="ECO:0007669"/>
    <property type="project" value="TreeGrafter"/>
</dbReference>
<dbReference type="PANTHER" id="PTHR11455:SF2">
    <property type="entry name" value="BLUE-LIGHT PHOTORECEPTOR PHR2"/>
    <property type="match status" value="1"/>
</dbReference>
<dbReference type="InterPro" id="IPR002081">
    <property type="entry name" value="Cryptochrome/DNA_photolyase_1"/>
</dbReference>
<dbReference type="GO" id="GO:0000719">
    <property type="term" value="P:photoreactive repair"/>
    <property type="evidence" value="ECO:0007669"/>
    <property type="project" value="TreeGrafter"/>
</dbReference>
<feature type="compositionally biased region" description="Basic residues" evidence="3">
    <location>
        <begin position="1"/>
        <end position="12"/>
    </location>
</feature>
<organism evidence="5 6">
    <name type="scientific">Senna tora</name>
    <dbReference type="NCBI Taxonomy" id="362788"/>
    <lineage>
        <taxon>Eukaryota</taxon>
        <taxon>Viridiplantae</taxon>
        <taxon>Streptophyta</taxon>
        <taxon>Embryophyta</taxon>
        <taxon>Tracheophyta</taxon>
        <taxon>Spermatophyta</taxon>
        <taxon>Magnoliopsida</taxon>
        <taxon>eudicotyledons</taxon>
        <taxon>Gunneridae</taxon>
        <taxon>Pentapetalae</taxon>
        <taxon>rosids</taxon>
        <taxon>fabids</taxon>
        <taxon>Fabales</taxon>
        <taxon>Fabaceae</taxon>
        <taxon>Caesalpinioideae</taxon>
        <taxon>Cassia clade</taxon>
        <taxon>Senna</taxon>
    </lineage>
</organism>
<feature type="binding site" evidence="2">
    <location>
        <begin position="415"/>
        <end position="422"/>
    </location>
    <ligand>
        <name>FAD</name>
        <dbReference type="ChEBI" id="CHEBI:57692"/>
    </ligand>
</feature>
<name>A0A834SI75_9FABA</name>
<dbReference type="InterPro" id="IPR036134">
    <property type="entry name" value="Crypto/Photolyase_FAD-like_sf"/>
</dbReference>
<dbReference type="SUPFAM" id="SSF52425">
    <property type="entry name" value="Cryptochrome/photolyase, N-terminal domain"/>
    <property type="match status" value="1"/>
</dbReference>
<dbReference type="GO" id="GO:0003677">
    <property type="term" value="F:DNA binding"/>
    <property type="evidence" value="ECO:0007669"/>
    <property type="project" value="TreeGrafter"/>
</dbReference>
<feature type="domain" description="Photolyase/cryptochrome alpha/beta" evidence="4">
    <location>
        <begin position="121"/>
        <end position="255"/>
    </location>
</feature>